<reference evidence="2" key="1">
    <citation type="submission" date="2021-03" db="EMBL/GenBank/DDBJ databases">
        <title>Legionella lytica PCM 2298.</title>
        <authorList>
            <person name="Koper P."/>
        </authorList>
    </citation>
    <scope>NUCLEOTIDE SEQUENCE</scope>
    <source>
        <strain evidence="2">PCM 2298</strain>
    </source>
</reference>
<proteinExistence type="predicted"/>
<feature type="compositionally biased region" description="Polar residues" evidence="1">
    <location>
        <begin position="186"/>
        <end position="202"/>
    </location>
</feature>
<dbReference type="RefSeq" id="WP_252581540.1">
    <property type="nucleotide sequence ID" value="NZ_CP071527.1"/>
</dbReference>
<feature type="compositionally biased region" description="Basic and acidic residues" evidence="1">
    <location>
        <begin position="203"/>
        <end position="212"/>
    </location>
</feature>
<evidence type="ECO:0000256" key="1">
    <source>
        <dbReference type="SAM" id="MobiDB-lite"/>
    </source>
</evidence>
<evidence type="ECO:0000313" key="3">
    <source>
        <dbReference type="Proteomes" id="UP001057474"/>
    </source>
</evidence>
<name>A0ABY4YAV4_9GAMM</name>
<accession>A0ABY4YAV4</accession>
<evidence type="ECO:0000313" key="2">
    <source>
        <dbReference type="EMBL" id="USQ14775.1"/>
    </source>
</evidence>
<dbReference type="Proteomes" id="UP001057474">
    <property type="component" value="Chromosome"/>
</dbReference>
<feature type="region of interest" description="Disordered" evidence="1">
    <location>
        <begin position="185"/>
        <end position="219"/>
    </location>
</feature>
<sequence length="219" mass="25430">MKFIIDEIIYYDEKDPKIEISWSTIHADGTKKPFITEVFKWQNYPEILAPTMLLKMKPLRDEEEPGDEDNLFLGHHTPATRLQRLSKAQLNTTMVLTLNHLNFFNNTKTVTWKKPPKPEQMTSDDLRILYPLSYVIYSEYLLSNGQPCRVPLYMVCHDGVVDEKPEPSMLKEFKPPRSLRHILFPSANQTKSSELAAQNSNSEKTDSHKPDEASIYYPQ</sequence>
<protein>
    <submittedName>
        <fullName evidence="2">Uncharacterized protein</fullName>
    </submittedName>
</protein>
<organism evidence="2 3">
    <name type="scientific">Legionella lytica</name>
    <dbReference type="NCBI Taxonomy" id="96232"/>
    <lineage>
        <taxon>Bacteria</taxon>
        <taxon>Pseudomonadati</taxon>
        <taxon>Pseudomonadota</taxon>
        <taxon>Gammaproteobacteria</taxon>
        <taxon>Legionellales</taxon>
        <taxon>Legionellaceae</taxon>
        <taxon>Legionella</taxon>
    </lineage>
</organism>
<keyword evidence="3" id="KW-1185">Reference proteome</keyword>
<dbReference type="EMBL" id="CP071527">
    <property type="protein sequence ID" value="USQ14775.1"/>
    <property type="molecule type" value="Genomic_DNA"/>
</dbReference>
<gene>
    <name evidence="2" type="ORF">J2N86_05590</name>
</gene>